<keyword evidence="3" id="KW-1185">Reference proteome</keyword>
<dbReference type="EMBL" id="PDUG01000004">
    <property type="protein sequence ID" value="PIC31215.1"/>
    <property type="molecule type" value="Genomic_DNA"/>
</dbReference>
<organism evidence="2 3">
    <name type="scientific">Caenorhabditis nigoni</name>
    <dbReference type="NCBI Taxonomy" id="1611254"/>
    <lineage>
        <taxon>Eukaryota</taxon>
        <taxon>Metazoa</taxon>
        <taxon>Ecdysozoa</taxon>
        <taxon>Nematoda</taxon>
        <taxon>Chromadorea</taxon>
        <taxon>Rhabditida</taxon>
        <taxon>Rhabditina</taxon>
        <taxon>Rhabditomorpha</taxon>
        <taxon>Rhabditoidea</taxon>
        <taxon>Rhabditidae</taxon>
        <taxon>Peloderinae</taxon>
        <taxon>Caenorhabditis</taxon>
    </lineage>
</organism>
<sequence>MENGDFNLDPKLFSWFSLELVMVYHSPVFFFLFALFFYSHFNGAFDDAEHSPIGIQDRAKLLSATDQCVLRYLGKMNGRKVKKILVKIYIRNSEVLDSANVNPTMCSKRIFLFRRIRKSPKWFINFYILSTIPAFTSSKV</sequence>
<accession>A0A2G5TV77</accession>
<evidence type="ECO:0000313" key="2">
    <source>
        <dbReference type="EMBL" id="PIC31215.1"/>
    </source>
</evidence>
<feature type="transmembrane region" description="Helical" evidence="1">
    <location>
        <begin position="12"/>
        <end position="38"/>
    </location>
</feature>
<proteinExistence type="predicted"/>
<comment type="caution">
    <text evidence="2">The sequence shown here is derived from an EMBL/GenBank/DDBJ whole genome shotgun (WGS) entry which is preliminary data.</text>
</comment>
<dbReference type="AlphaFoldDB" id="A0A2G5TV77"/>
<evidence type="ECO:0000256" key="1">
    <source>
        <dbReference type="SAM" id="Phobius"/>
    </source>
</evidence>
<keyword evidence="1" id="KW-0472">Membrane</keyword>
<dbReference type="OrthoDB" id="10262362at2759"/>
<protein>
    <submittedName>
        <fullName evidence="2">Uncharacterized protein</fullName>
    </submittedName>
</protein>
<keyword evidence="1" id="KW-0812">Transmembrane</keyword>
<dbReference type="STRING" id="1611254.A0A2G5TV77"/>
<keyword evidence="1" id="KW-1133">Transmembrane helix</keyword>
<dbReference type="Proteomes" id="UP000230233">
    <property type="component" value="Chromosome IV"/>
</dbReference>
<gene>
    <name evidence="2" type="primary">Cni-Y116A8C.43</name>
    <name evidence="2" type="synonym">Cnig_chr_IV.g11984</name>
    <name evidence="2" type="ORF">B9Z55_011984</name>
</gene>
<name>A0A2G5TV77_9PELO</name>
<evidence type="ECO:0000313" key="3">
    <source>
        <dbReference type="Proteomes" id="UP000230233"/>
    </source>
</evidence>
<reference evidence="3" key="1">
    <citation type="submission" date="2017-10" db="EMBL/GenBank/DDBJ databases">
        <title>Rapid genome shrinkage in a self-fertile nematode reveals novel sperm competition proteins.</title>
        <authorList>
            <person name="Yin D."/>
            <person name="Schwarz E.M."/>
            <person name="Thomas C.G."/>
            <person name="Felde R.L."/>
            <person name="Korf I.F."/>
            <person name="Cutter A.D."/>
            <person name="Schartner C.M."/>
            <person name="Ralston E.J."/>
            <person name="Meyer B.J."/>
            <person name="Haag E.S."/>
        </authorList>
    </citation>
    <scope>NUCLEOTIDE SEQUENCE [LARGE SCALE GENOMIC DNA]</scope>
    <source>
        <strain evidence="3">JU1422</strain>
    </source>
</reference>